<dbReference type="PANTHER" id="PTHR30482:SF10">
    <property type="entry name" value="HIGH-AFFINITY BRANCHED-CHAIN AMINO ACID TRANSPORT PROTEIN BRAE"/>
    <property type="match status" value="1"/>
</dbReference>
<evidence type="ECO:0000313" key="2">
    <source>
        <dbReference type="EMBL" id="GAA3943438.1"/>
    </source>
</evidence>
<keyword evidence="1" id="KW-0472">Membrane</keyword>
<sequence>MALNLSVVYPNSFNHDIIFYATAVLLLCGLGSFYGLAYGAVVLWVVLEGARFVDLPLSSDRVAALRIIIVGLVLILAGMLRPQGLFGNKREMVLRDD</sequence>
<evidence type="ECO:0000256" key="1">
    <source>
        <dbReference type="SAM" id="Phobius"/>
    </source>
</evidence>
<feature type="transmembrane region" description="Helical" evidence="1">
    <location>
        <begin position="62"/>
        <end position="80"/>
    </location>
</feature>
<proteinExistence type="predicted"/>
<accession>A0ABP7NEK7</accession>
<keyword evidence="1" id="KW-1133">Transmembrane helix</keyword>
<protein>
    <recommendedName>
        <fullName evidence="4">Branched-chain amino acid ABC transporter permease</fullName>
    </recommendedName>
</protein>
<dbReference type="Proteomes" id="UP001501591">
    <property type="component" value="Unassembled WGS sequence"/>
</dbReference>
<dbReference type="InterPro" id="IPR043428">
    <property type="entry name" value="LivM-like"/>
</dbReference>
<keyword evidence="3" id="KW-1185">Reference proteome</keyword>
<feature type="transmembrane region" description="Helical" evidence="1">
    <location>
        <begin position="17"/>
        <end position="47"/>
    </location>
</feature>
<name>A0ABP7NEK7_9MICO</name>
<evidence type="ECO:0008006" key="4">
    <source>
        <dbReference type="Google" id="ProtNLM"/>
    </source>
</evidence>
<evidence type="ECO:0000313" key="3">
    <source>
        <dbReference type="Proteomes" id="UP001501591"/>
    </source>
</evidence>
<dbReference type="EMBL" id="BAABCP010000001">
    <property type="protein sequence ID" value="GAA3943438.1"/>
    <property type="molecule type" value="Genomic_DNA"/>
</dbReference>
<gene>
    <name evidence="2" type="ORF">GCM10022383_21610</name>
</gene>
<comment type="caution">
    <text evidence="2">The sequence shown here is derived from an EMBL/GenBank/DDBJ whole genome shotgun (WGS) entry which is preliminary data.</text>
</comment>
<organism evidence="2 3">
    <name type="scientific">Microbacterium soli</name>
    <dbReference type="NCBI Taxonomy" id="446075"/>
    <lineage>
        <taxon>Bacteria</taxon>
        <taxon>Bacillati</taxon>
        <taxon>Actinomycetota</taxon>
        <taxon>Actinomycetes</taxon>
        <taxon>Micrococcales</taxon>
        <taxon>Microbacteriaceae</taxon>
        <taxon>Microbacterium</taxon>
    </lineage>
</organism>
<reference evidence="3" key="1">
    <citation type="journal article" date="2019" name="Int. J. Syst. Evol. Microbiol.">
        <title>The Global Catalogue of Microorganisms (GCM) 10K type strain sequencing project: providing services to taxonomists for standard genome sequencing and annotation.</title>
        <authorList>
            <consortium name="The Broad Institute Genomics Platform"/>
            <consortium name="The Broad Institute Genome Sequencing Center for Infectious Disease"/>
            <person name="Wu L."/>
            <person name="Ma J."/>
        </authorList>
    </citation>
    <scope>NUCLEOTIDE SEQUENCE [LARGE SCALE GENOMIC DNA]</scope>
    <source>
        <strain evidence="3">JCM 17024</strain>
    </source>
</reference>
<dbReference type="PANTHER" id="PTHR30482">
    <property type="entry name" value="HIGH-AFFINITY BRANCHED-CHAIN AMINO ACID TRANSPORT SYSTEM PERMEASE"/>
    <property type="match status" value="1"/>
</dbReference>
<keyword evidence="1" id="KW-0812">Transmembrane</keyword>